<keyword evidence="8" id="KW-0325">Glycoprotein</keyword>
<evidence type="ECO:0000256" key="6">
    <source>
        <dbReference type="ARBA" id="ARBA00023136"/>
    </source>
</evidence>
<evidence type="ECO:0000256" key="1">
    <source>
        <dbReference type="ARBA" id="ARBA00004651"/>
    </source>
</evidence>
<evidence type="ECO:0000256" key="4">
    <source>
        <dbReference type="ARBA" id="ARBA00022692"/>
    </source>
</evidence>
<feature type="transmembrane region" description="Helical" evidence="9">
    <location>
        <begin position="33"/>
        <end position="52"/>
    </location>
</feature>
<evidence type="ECO:0000259" key="10">
    <source>
        <dbReference type="Pfam" id="PF00060"/>
    </source>
</evidence>
<dbReference type="PANTHER" id="PTHR42643:SF24">
    <property type="entry name" value="IONOTROPIC RECEPTOR 60A"/>
    <property type="match status" value="1"/>
</dbReference>
<feature type="domain" description="Ionotropic glutamate receptor C-terminal" evidence="10">
    <location>
        <begin position="61"/>
        <end position="273"/>
    </location>
</feature>
<evidence type="ECO:0000256" key="5">
    <source>
        <dbReference type="ARBA" id="ARBA00022989"/>
    </source>
</evidence>
<dbReference type="Proteomes" id="UP000829291">
    <property type="component" value="Chromosome 3"/>
</dbReference>
<protein>
    <submittedName>
        <fullName evidence="12">Uncharacterized protein LOC124293237</fullName>
    </submittedName>
</protein>
<evidence type="ECO:0000256" key="7">
    <source>
        <dbReference type="ARBA" id="ARBA00023170"/>
    </source>
</evidence>
<evidence type="ECO:0000256" key="8">
    <source>
        <dbReference type="ARBA" id="ARBA00023180"/>
    </source>
</evidence>
<evidence type="ECO:0000313" key="12">
    <source>
        <dbReference type="RefSeq" id="XP_046589270.1"/>
    </source>
</evidence>
<evidence type="ECO:0000313" key="11">
    <source>
        <dbReference type="Proteomes" id="UP000829291"/>
    </source>
</evidence>
<keyword evidence="11" id="KW-1185">Reference proteome</keyword>
<dbReference type="Pfam" id="PF00060">
    <property type="entry name" value="Lig_chan"/>
    <property type="match status" value="1"/>
</dbReference>
<gene>
    <name evidence="12" type="primary">LOC124293237</name>
</gene>
<dbReference type="GeneID" id="124293237"/>
<dbReference type="PANTHER" id="PTHR42643">
    <property type="entry name" value="IONOTROPIC RECEPTOR 20A-RELATED"/>
    <property type="match status" value="1"/>
</dbReference>
<keyword evidence="4 9" id="KW-0812">Transmembrane</keyword>
<name>A0ABM3FMM8_NEOLC</name>
<sequence length="299" mass="34174">MSSRLMQDSSTWILPRRGKSYGLEGMISRFSPALWGSTGVAMLVVAVTLMAAGNRHWALNVWGSVWEQSADRLPRNTRVIWILWLLLCLHLAAAYRTALVSLLTNPLIHQINSVEELVDDAGLKLGMRIEVEKYLDKNDETQRKILARYIPCKSIKKCFMEVPEGRAVWINTMYANYLNTMENVTVSMLENIRHLTTHDTYKVAMIYAKGHAVSPIFDKYVLMLLQAGFAEHLVRETEFLQKITNARKRNFADKKPLSFANVREGFYLLAVGLTVAGLSFFYETFQYFSKKIIPNQIGK</sequence>
<dbReference type="Gene3D" id="1.10.287.70">
    <property type="match status" value="1"/>
</dbReference>
<evidence type="ECO:0000256" key="2">
    <source>
        <dbReference type="ARBA" id="ARBA00008685"/>
    </source>
</evidence>
<organism evidence="11 12">
    <name type="scientific">Neodiprion lecontei</name>
    <name type="common">Redheaded pine sawfly</name>
    <dbReference type="NCBI Taxonomy" id="441921"/>
    <lineage>
        <taxon>Eukaryota</taxon>
        <taxon>Metazoa</taxon>
        <taxon>Ecdysozoa</taxon>
        <taxon>Arthropoda</taxon>
        <taxon>Hexapoda</taxon>
        <taxon>Insecta</taxon>
        <taxon>Pterygota</taxon>
        <taxon>Neoptera</taxon>
        <taxon>Endopterygota</taxon>
        <taxon>Hymenoptera</taxon>
        <taxon>Tenthredinoidea</taxon>
        <taxon>Diprionidae</taxon>
        <taxon>Diprioninae</taxon>
        <taxon>Neodiprion</taxon>
    </lineage>
</organism>
<comment type="subcellular location">
    <subcellularLocation>
        <location evidence="1">Cell membrane</location>
        <topology evidence="1">Multi-pass membrane protein</topology>
    </subcellularLocation>
</comment>
<proteinExistence type="inferred from homology"/>
<dbReference type="InterPro" id="IPR001320">
    <property type="entry name" value="Iontro_rcpt_C"/>
</dbReference>
<comment type="similarity">
    <text evidence="2">Belongs to the glutamate-gated ion channel (TC 1.A.10.1) family.</text>
</comment>
<keyword evidence="3" id="KW-1003">Cell membrane</keyword>
<feature type="transmembrane region" description="Helical" evidence="9">
    <location>
        <begin position="265"/>
        <end position="282"/>
    </location>
</feature>
<keyword evidence="5 9" id="KW-1133">Transmembrane helix</keyword>
<evidence type="ECO:0000256" key="3">
    <source>
        <dbReference type="ARBA" id="ARBA00022475"/>
    </source>
</evidence>
<feature type="transmembrane region" description="Helical" evidence="9">
    <location>
        <begin position="79"/>
        <end position="103"/>
    </location>
</feature>
<reference evidence="12" key="1">
    <citation type="submission" date="2025-08" db="UniProtKB">
        <authorList>
            <consortium name="RefSeq"/>
        </authorList>
    </citation>
    <scope>IDENTIFICATION</scope>
    <source>
        <tissue evidence="12">Thorax and Abdomen</tissue>
    </source>
</reference>
<dbReference type="RefSeq" id="XP_046589270.1">
    <property type="nucleotide sequence ID" value="XM_046733314.1"/>
</dbReference>
<evidence type="ECO:0000256" key="9">
    <source>
        <dbReference type="SAM" id="Phobius"/>
    </source>
</evidence>
<keyword evidence="6 9" id="KW-0472">Membrane</keyword>
<keyword evidence="7" id="KW-0675">Receptor</keyword>
<accession>A0ABM3FMM8</accession>
<dbReference type="InterPro" id="IPR052192">
    <property type="entry name" value="Insect_Ionotropic_Sensory_Rcpt"/>
</dbReference>